<gene>
    <name evidence="2" type="ORF">AVDCRST_MAG31-2138</name>
</gene>
<feature type="domain" description="Sugar 3,4-ketoisomerase QdtA cupin" evidence="1">
    <location>
        <begin position="23"/>
        <end position="150"/>
    </location>
</feature>
<dbReference type="AlphaFoldDB" id="A0A6J4TPA2"/>
<protein>
    <recommendedName>
        <fullName evidence="1">Sugar 3,4-ketoisomerase QdtA cupin domain-containing protein</fullName>
    </recommendedName>
</protein>
<dbReference type="Gene3D" id="2.60.120.10">
    <property type="entry name" value="Jelly Rolls"/>
    <property type="match status" value="1"/>
</dbReference>
<dbReference type="Pfam" id="PF05523">
    <property type="entry name" value="FdtA"/>
    <property type="match status" value="1"/>
</dbReference>
<proteinExistence type="predicted"/>
<dbReference type="EMBL" id="CADCWA010000166">
    <property type="protein sequence ID" value="CAA9528327.1"/>
    <property type="molecule type" value="Genomic_DNA"/>
</dbReference>
<dbReference type="InterPro" id="IPR014710">
    <property type="entry name" value="RmlC-like_jellyroll"/>
</dbReference>
<evidence type="ECO:0000259" key="1">
    <source>
        <dbReference type="Pfam" id="PF05523"/>
    </source>
</evidence>
<dbReference type="InterPro" id="IPR011051">
    <property type="entry name" value="RmlC_Cupin_sf"/>
</dbReference>
<dbReference type="CDD" id="cd20292">
    <property type="entry name" value="cupin_QdtA-like"/>
    <property type="match status" value="1"/>
</dbReference>
<dbReference type="SUPFAM" id="SSF51182">
    <property type="entry name" value="RmlC-like cupins"/>
    <property type="match status" value="1"/>
</dbReference>
<reference evidence="2" key="1">
    <citation type="submission" date="2020-02" db="EMBL/GenBank/DDBJ databases">
        <authorList>
            <person name="Meier V. D."/>
        </authorList>
    </citation>
    <scope>NUCLEOTIDE SEQUENCE</scope>
    <source>
        <strain evidence="2">AVDCRST_MAG31</strain>
    </source>
</reference>
<organism evidence="2">
    <name type="scientific">uncultured Sphingomonas sp</name>
    <dbReference type="NCBI Taxonomy" id="158754"/>
    <lineage>
        <taxon>Bacteria</taxon>
        <taxon>Pseudomonadati</taxon>
        <taxon>Pseudomonadota</taxon>
        <taxon>Alphaproteobacteria</taxon>
        <taxon>Sphingomonadales</taxon>
        <taxon>Sphingomonadaceae</taxon>
        <taxon>Sphingomonas</taxon>
        <taxon>environmental samples</taxon>
    </lineage>
</organism>
<evidence type="ECO:0000313" key="2">
    <source>
        <dbReference type="EMBL" id="CAA9528327.1"/>
    </source>
</evidence>
<accession>A0A6J4TPA2</accession>
<sequence length="152" mass="16677">MRLACLPPPGKSPCVSHVLPPGCALVDLPVKGDARGSLIALEQGRDVPFAIARAYYVYATLPGVDRGFHAHRNLRQFAVAVSGACTMVLDDGRVRSEVRLDRPELGLTIGPMVWHEMRAFTPGCVLLVLADALYDEADYIRDYQRFLEAVRG</sequence>
<dbReference type="InterPro" id="IPR008894">
    <property type="entry name" value="QdtA_cupin_dom"/>
</dbReference>
<name>A0A6J4TPA2_9SPHN</name>